<reference evidence="12 13" key="1">
    <citation type="journal article" date="2012" name="BMC Genomics">
        <title>Genome-guided analysis of physiological and morphological traits of the fermentative acetate oxidizer Thermacetogenium phaeum.</title>
        <authorList>
            <person name="Oehler D."/>
            <person name="Poehlein A."/>
            <person name="Leimbach A."/>
            <person name="Muller N."/>
            <person name="Daniel R."/>
            <person name="Gottschalk G."/>
            <person name="Schink B."/>
        </authorList>
    </citation>
    <scope>NUCLEOTIDE SEQUENCE [LARGE SCALE GENOMIC DNA]</scope>
    <source>
        <strain evidence="13">ATCC BAA-254 / DSM 26808 / PB</strain>
    </source>
</reference>
<dbReference type="STRING" id="1089553.Tph_c05730"/>
<feature type="domain" description="HTH cro/C1-type" evidence="11">
    <location>
        <begin position="520"/>
        <end position="535"/>
    </location>
</feature>
<dbReference type="Pfam" id="PF03063">
    <property type="entry name" value="Prismane"/>
    <property type="match status" value="1"/>
</dbReference>
<dbReference type="Proteomes" id="UP000000467">
    <property type="component" value="Chromosome"/>
</dbReference>
<evidence type="ECO:0000256" key="4">
    <source>
        <dbReference type="ARBA" id="ARBA00022596"/>
    </source>
</evidence>
<evidence type="ECO:0000256" key="6">
    <source>
        <dbReference type="ARBA" id="ARBA00023002"/>
    </source>
</evidence>
<evidence type="ECO:0000313" key="12">
    <source>
        <dbReference type="EMBL" id="AFV10811.1"/>
    </source>
</evidence>
<evidence type="ECO:0000256" key="7">
    <source>
        <dbReference type="ARBA" id="ARBA00023004"/>
    </source>
</evidence>
<dbReference type="GO" id="GO:0050418">
    <property type="term" value="F:hydroxylamine reductase activity"/>
    <property type="evidence" value="ECO:0007669"/>
    <property type="project" value="TreeGrafter"/>
</dbReference>
<sequence>MGERSVDQASIKMLKKAAQEGIETAWERYEKQQPQCGFGLLGICCRNCNMGPCRIDPFGDGPEEGICGATADTIAARNLLRMIAAGAAAHSDHGRDIVTTLWETAAGEAQGYQIKDEGKLRSLAAEFGIPVEGRSKEEIARDLAREAMEEFGMVKGALKFLERAPQKRREVWQKAGIVPRGIDREIVECMHRTHMGVDNDYVNLVLHGVRTGLSDGWGGSMFATEFSDILFGTPEPVRGRSNLGVLKEDQVNIIVHGHEPTLSEMIVLAARDEELLAAAREKGAAGINICGMCCTGNEILMRHGVPVAGNFLQQELAVVTGAVDAMVVDVQCVMPALTGVAGCYHTKIISTSPKARFEGAEHIPFDEHHALDTARKIVQIAVDNYPRRKKEFVRIPEEEMEYMAGFSVEAVLKALGGSLNPLLDAIKAGQIKGIAAVVGCNNPKIPHDRGHLLLTEKLIKSDVLVVQTGCAAIACAKAGLLLPEAAAQAGPGLGAVCRALGIPPVLHMGSCVDISRILVTAAAIANALGVDISDLPVAGAAPEWMSEKAVSIGAYVVGSGVFTVLGSIPPVLGGKKLTELLTEGARSVLGASFAVETDPEKAVDLILEHIAARRKALGLEG</sequence>
<evidence type="ECO:0000256" key="1">
    <source>
        <dbReference type="ARBA" id="ARBA00001966"/>
    </source>
</evidence>
<keyword evidence="6 12" id="KW-0560">Oxidoreductase</keyword>
<feature type="binding site" evidence="10">
    <location>
        <position position="440"/>
    </location>
    <ligand>
        <name>[Ni-4Fe-4S] cluster</name>
        <dbReference type="ChEBI" id="CHEBI:47739"/>
    </ligand>
</feature>
<dbReference type="PANTHER" id="PTHR30109:SF4">
    <property type="entry name" value="CARBON MONOXIDE DEHYDROGENASE"/>
    <property type="match status" value="1"/>
</dbReference>
<dbReference type="InterPro" id="IPR010047">
    <property type="entry name" value="CODH"/>
</dbReference>
<feature type="binding site" evidence="10">
    <location>
        <position position="511"/>
    </location>
    <ligand>
        <name>[Ni-4Fe-4S] cluster</name>
        <dbReference type="ChEBI" id="CHEBI:47739"/>
    </ligand>
</feature>
<dbReference type="HOGENOM" id="CLU_030631_0_0_9"/>
<dbReference type="eggNOG" id="COG1151">
    <property type="taxonomic scope" value="Bacteria"/>
</dbReference>
<dbReference type="GO" id="GO:0006091">
    <property type="term" value="P:generation of precursor metabolites and energy"/>
    <property type="evidence" value="ECO:0007669"/>
    <property type="project" value="InterPro"/>
</dbReference>
<dbReference type="AlphaFoldDB" id="K4LD03"/>
<dbReference type="GO" id="GO:0004601">
    <property type="term" value="F:peroxidase activity"/>
    <property type="evidence" value="ECO:0007669"/>
    <property type="project" value="TreeGrafter"/>
</dbReference>
<proteinExistence type="predicted"/>
<dbReference type="SUPFAM" id="SSF56821">
    <property type="entry name" value="Prismane protein-like"/>
    <property type="match status" value="1"/>
</dbReference>
<feature type="binding site" evidence="10">
    <location>
        <position position="48"/>
    </location>
    <ligand>
        <name>[4Fe-4S] cluster</name>
        <dbReference type="ChEBI" id="CHEBI:49883"/>
        <label>2</label>
    </ligand>
</feature>
<evidence type="ECO:0000256" key="8">
    <source>
        <dbReference type="ARBA" id="ARBA00023014"/>
    </source>
</evidence>
<dbReference type="PANTHER" id="PTHR30109">
    <property type="entry name" value="HYDROXYLAMINE REDUCTASE"/>
    <property type="match status" value="1"/>
</dbReference>
<evidence type="ECO:0000259" key="11">
    <source>
        <dbReference type="PROSITE" id="PS50943"/>
    </source>
</evidence>
<dbReference type="Gene3D" id="1.20.1270.30">
    <property type="match status" value="1"/>
</dbReference>
<keyword evidence="3 10" id="KW-0004">4Fe-4S</keyword>
<dbReference type="EC" id="1.2.7.4" evidence="2"/>
<dbReference type="InterPro" id="IPR016099">
    <property type="entry name" value="Prismane-like_a/b-sand"/>
</dbReference>
<dbReference type="InterPro" id="IPR001387">
    <property type="entry name" value="Cro/C1-type_HTH"/>
</dbReference>
<dbReference type="InterPro" id="IPR016101">
    <property type="entry name" value="CO_DH_a-bundle"/>
</dbReference>
<evidence type="ECO:0000256" key="3">
    <source>
        <dbReference type="ARBA" id="ARBA00022485"/>
    </source>
</evidence>
<feature type="binding site" evidence="10">
    <location>
        <position position="45"/>
    </location>
    <ligand>
        <name>[4Fe-4S] cluster</name>
        <dbReference type="ChEBI" id="CHEBI:49883"/>
        <label>2</label>
    </ligand>
</feature>
<dbReference type="Gene3D" id="3.40.50.2030">
    <property type="match status" value="2"/>
</dbReference>
<keyword evidence="13" id="KW-1185">Reference proteome</keyword>
<gene>
    <name evidence="12" type="primary">cooS1</name>
    <name evidence="12" type="ordered locus">Tph_c05730</name>
</gene>
<name>K4LD03_THEPS</name>
<organism evidence="12 13">
    <name type="scientific">Thermacetogenium phaeum (strain ATCC BAA-254 / DSM 26808 / PB)</name>
    <dbReference type="NCBI Taxonomy" id="1089553"/>
    <lineage>
        <taxon>Bacteria</taxon>
        <taxon>Bacillati</taxon>
        <taxon>Bacillota</taxon>
        <taxon>Clostridia</taxon>
        <taxon>Thermoanaerobacterales</taxon>
        <taxon>Thermoanaerobacteraceae</taxon>
        <taxon>Thermacetogenium</taxon>
    </lineage>
</organism>
<dbReference type="NCBIfam" id="TIGR01702">
    <property type="entry name" value="CO_DH_cata"/>
    <property type="match status" value="1"/>
</dbReference>
<protein>
    <recommendedName>
        <fullName evidence="2">anaerobic carbon-monoxide dehydrogenase</fullName>
        <ecNumber evidence="2">1.2.7.4</ecNumber>
    </recommendedName>
</protein>
<keyword evidence="8 10" id="KW-0411">Iron-sulfur</keyword>
<keyword evidence="4 10" id="KW-0533">Nickel</keyword>
<dbReference type="InterPro" id="IPR011254">
    <property type="entry name" value="Prismane-like_sf"/>
</dbReference>
<dbReference type="KEGG" id="tpz:Tph_c05730"/>
<feature type="binding site" evidence="10">
    <location>
        <position position="294"/>
    </location>
    <ligand>
        <name>[Ni-4Fe-4S] cluster</name>
        <dbReference type="ChEBI" id="CHEBI:47739"/>
    </ligand>
</feature>
<dbReference type="GO" id="GO:0051539">
    <property type="term" value="F:4 iron, 4 sulfur cluster binding"/>
    <property type="evidence" value="ECO:0007669"/>
    <property type="project" value="UniProtKB-KW"/>
</dbReference>
<dbReference type="InterPro" id="IPR004137">
    <property type="entry name" value="HCP/CODH"/>
</dbReference>
<comment type="cofactor">
    <cofactor evidence="1">
        <name>[4Fe-4S] cluster</name>
        <dbReference type="ChEBI" id="CHEBI:49883"/>
    </cofactor>
</comment>
<comment type="catalytic activity">
    <reaction evidence="9">
        <text>CO + 2 oxidized [2Fe-2S]-[ferredoxin] + H2O = 2 reduced [2Fe-2S]-[ferredoxin] + CO2 + 2 H(+)</text>
        <dbReference type="Rhea" id="RHEA:21040"/>
        <dbReference type="Rhea" id="RHEA-COMP:10000"/>
        <dbReference type="Rhea" id="RHEA-COMP:10001"/>
        <dbReference type="ChEBI" id="CHEBI:15377"/>
        <dbReference type="ChEBI" id="CHEBI:15378"/>
        <dbReference type="ChEBI" id="CHEBI:16526"/>
        <dbReference type="ChEBI" id="CHEBI:17245"/>
        <dbReference type="ChEBI" id="CHEBI:33737"/>
        <dbReference type="ChEBI" id="CHEBI:33738"/>
        <dbReference type="EC" id="1.2.7.4"/>
    </reaction>
</comment>
<accession>K4LD03</accession>
<evidence type="ECO:0000256" key="5">
    <source>
        <dbReference type="ARBA" id="ARBA00022723"/>
    </source>
</evidence>
<dbReference type="CDD" id="cd01915">
    <property type="entry name" value="CODH"/>
    <property type="match status" value="1"/>
</dbReference>
<feature type="binding site" evidence="10">
    <location>
        <position position="44"/>
    </location>
    <ligand>
        <name>[4Fe-4S] cluster</name>
        <dbReference type="ChEBI" id="CHEBI:49883"/>
        <label>1</label>
        <note>ligand shared between dimeric partners</note>
    </ligand>
</feature>
<feature type="binding site" evidence="10">
    <location>
        <position position="53"/>
    </location>
    <ligand>
        <name>[4Fe-4S] cluster</name>
        <dbReference type="ChEBI" id="CHEBI:49883"/>
        <label>2</label>
    </ligand>
</feature>
<dbReference type="GO" id="GO:0042542">
    <property type="term" value="P:response to hydrogen peroxide"/>
    <property type="evidence" value="ECO:0007669"/>
    <property type="project" value="TreeGrafter"/>
</dbReference>
<feature type="binding site" evidence="10">
    <location>
        <position position="332"/>
    </location>
    <ligand>
        <name>[Ni-4Fe-4S] cluster</name>
        <dbReference type="ChEBI" id="CHEBI:47739"/>
    </ligand>
</feature>
<dbReference type="EMBL" id="CP003732">
    <property type="protein sequence ID" value="AFV10811.1"/>
    <property type="molecule type" value="Genomic_DNA"/>
</dbReference>
<keyword evidence="7 10" id="KW-0408">Iron</keyword>
<evidence type="ECO:0000313" key="13">
    <source>
        <dbReference type="Proteomes" id="UP000000467"/>
    </source>
</evidence>
<feature type="binding site" evidence="10">
    <location>
        <position position="36"/>
    </location>
    <ligand>
        <name>[4Fe-4S] cluster</name>
        <dbReference type="ChEBI" id="CHEBI:49883"/>
        <label>1</label>
        <note>ligand shared between dimeric partners</note>
    </ligand>
</feature>
<feature type="binding site" evidence="10">
    <location>
        <position position="67"/>
    </location>
    <ligand>
        <name>[4Fe-4S] cluster</name>
        <dbReference type="ChEBI" id="CHEBI:49883"/>
        <label>2</label>
    </ligand>
</feature>
<evidence type="ECO:0000256" key="10">
    <source>
        <dbReference type="PIRSR" id="PIRSR005023-1"/>
    </source>
</evidence>
<dbReference type="PIRSF" id="PIRSF005023">
    <property type="entry name" value="CODH"/>
    <property type="match status" value="1"/>
</dbReference>
<dbReference type="RefSeq" id="WP_015049729.1">
    <property type="nucleotide sequence ID" value="NZ_KI912609.1"/>
</dbReference>
<dbReference type="GO" id="GO:0043885">
    <property type="term" value="F:anaerobic carbon-monoxide dehydrogenase activity"/>
    <property type="evidence" value="ECO:0007669"/>
    <property type="project" value="UniProtKB-EC"/>
</dbReference>
<evidence type="ECO:0000256" key="9">
    <source>
        <dbReference type="ARBA" id="ARBA00048733"/>
    </source>
</evidence>
<dbReference type="PROSITE" id="PS50943">
    <property type="entry name" value="HTH_CROC1"/>
    <property type="match status" value="1"/>
</dbReference>
<keyword evidence="5 10" id="KW-0479">Metal-binding</keyword>
<feature type="binding site" evidence="10">
    <location>
        <position position="258"/>
    </location>
    <ligand>
        <name>[Ni-4Fe-4S] cluster</name>
        <dbReference type="ChEBI" id="CHEBI:47739"/>
    </ligand>
</feature>
<feature type="binding site" evidence="10">
    <location>
        <position position="470"/>
    </location>
    <ligand>
        <name>[Ni-4Fe-4S] cluster</name>
        <dbReference type="ChEBI" id="CHEBI:47739"/>
    </ligand>
</feature>
<evidence type="ECO:0000256" key="2">
    <source>
        <dbReference type="ARBA" id="ARBA00012819"/>
    </source>
</evidence>
<dbReference type="GO" id="GO:0016151">
    <property type="term" value="F:nickel cation binding"/>
    <property type="evidence" value="ECO:0007669"/>
    <property type="project" value="InterPro"/>
</dbReference>